<dbReference type="EMBL" id="CAJNOW010004661">
    <property type="protein sequence ID" value="CAF1425239.1"/>
    <property type="molecule type" value="Genomic_DNA"/>
</dbReference>
<feature type="compositionally biased region" description="Low complexity" evidence="1">
    <location>
        <begin position="479"/>
        <end position="488"/>
    </location>
</feature>
<feature type="compositionally biased region" description="Low complexity" evidence="1">
    <location>
        <begin position="582"/>
        <end position="594"/>
    </location>
</feature>
<proteinExistence type="predicted"/>
<dbReference type="OrthoDB" id="10036267at2759"/>
<dbReference type="AlphaFoldDB" id="A0A815J8D2"/>
<evidence type="ECO:0000259" key="2">
    <source>
        <dbReference type="SMART" id="SM01199"/>
    </source>
</evidence>
<feature type="region of interest" description="Disordered" evidence="1">
    <location>
        <begin position="348"/>
        <end position="369"/>
    </location>
</feature>
<feature type="region of interest" description="Disordered" evidence="1">
    <location>
        <begin position="147"/>
        <end position="187"/>
    </location>
</feature>
<feature type="region of interest" description="Disordered" evidence="1">
    <location>
        <begin position="392"/>
        <end position="488"/>
    </location>
</feature>
<evidence type="ECO:0000259" key="3">
    <source>
        <dbReference type="SMART" id="SM01271"/>
    </source>
</evidence>
<evidence type="ECO:0000313" key="6">
    <source>
        <dbReference type="Proteomes" id="UP000663855"/>
    </source>
</evidence>
<dbReference type="SMART" id="SM01199">
    <property type="entry name" value="FDF"/>
    <property type="match status" value="1"/>
</dbReference>
<gene>
    <name evidence="4" type="ORF">CJN711_LOCUS20827</name>
    <name evidence="5" type="ORF">KQP761_LOCUS10765</name>
</gene>
<dbReference type="Proteomes" id="UP000663834">
    <property type="component" value="Unassembled WGS sequence"/>
</dbReference>
<dbReference type="InterPro" id="IPR025609">
    <property type="entry name" value="Lsm14-like_N"/>
</dbReference>
<reference evidence="4" key="1">
    <citation type="submission" date="2021-02" db="EMBL/GenBank/DDBJ databases">
        <authorList>
            <person name="Nowell W R."/>
        </authorList>
    </citation>
    <scope>NUCLEOTIDE SEQUENCE</scope>
</reference>
<feature type="domain" description="Lsm14-like N-terminal" evidence="3">
    <location>
        <begin position="16"/>
        <end position="129"/>
    </location>
</feature>
<name>A0A815J8D2_9BILA</name>
<dbReference type="PANTHER" id="PTHR13586">
    <property type="entry name" value="SCD6 PROTEIN-RELATED"/>
    <property type="match status" value="1"/>
</dbReference>
<evidence type="ECO:0000313" key="5">
    <source>
        <dbReference type="EMBL" id="CAF1425239.1"/>
    </source>
</evidence>
<evidence type="ECO:0000256" key="1">
    <source>
        <dbReference type="SAM" id="MobiDB-lite"/>
    </source>
</evidence>
<feature type="region of interest" description="Disordered" evidence="1">
    <location>
        <begin position="581"/>
        <end position="607"/>
    </location>
</feature>
<sequence>MQVEEQFKEDTSGIAHSPYYGCTVRVVSKARVSYEGVLDGISANKDRIYLKNVRVNANLTAFPNRISYLDNVLNGVDKNSTSDTLNAVMIDHLTNDIHIYEQVCLTVRDIQELRLIELPSTFHESKVKLRAIDPCLVDIRLSTSDEYETKSSTSSNDHPLRAPIGRQTRGESFGSNGDSAIISSSSNESSSSFCIRSVDKFADESNDESIDEQIEKFNQLTTTTSFRSKPVTLLAKKVLPKKIERRTDVQSTSSSIDTNNNNNNNNNIRQDISDNHEIINGQTRANHLNPLKKGPIVNDNRNASPIRVTITSKLNPNATPFFTEQRNLPATHNPSITFYERTRFKPRLQPVASPDRSQSVPYGINGIDSNHINQQQHQQNYPHTNQRYVSPRQMTNKKDYNQTNQSRTKTRPIRTPPPMVKYRIHSSGSLGKRNFPQQQYTGKTKNNAPFEKLSRQTSNQSLTTPSTQERLSMSRNNPTRRSTASIRSTISLPYQYGNTGDRNQMHTPLSFKESVCSYRSQRTFSGASSCSSASLDVGPHSIVQLDSSSNSLPLFEGQYDFEKANEEFRRYLELEELVIRRNSPNSSNGSGPDDPTTEKQPKSRPNSYKKEISFFDRISCTATTGTAVGYTEMDETEKNLETFGDDALLMSSSLNDNEWTI</sequence>
<organism evidence="4 6">
    <name type="scientific">Rotaria magnacalcarata</name>
    <dbReference type="NCBI Taxonomy" id="392030"/>
    <lineage>
        <taxon>Eukaryota</taxon>
        <taxon>Metazoa</taxon>
        <taxon>Spiralia</taxon>
        <taxon>Gnathifera</taxon>
        <taxon>Rotifera</taxon>
        <taxon>Eurotatoria</taxon>
        <taxon>Bdelloidea</taxon>
        <taxon>Philodinida</taxon>
        <taxon>Philodinidae</taxon>
        <taxon>Rotaria</taxon>
    </lineage>
</organism>
<feature type="compositionally biased region" description="Polar residues" evidence="1">
    <location>
        <begin position="435"/>
        <end position="447"/>
    </location>
</feature>
<dbReference type="Gene3D" id="2.30.30.100">
    <property type="match status" value="1"/>
</dbReference>
<feature type="region of interest" description="Disordered" evidence="1">
    <location>
        <begin position="245"/>
        <end position="270"/>
    </location>
</feature>
<feature type="compositionally biased region" description="Polar residues" evidence="1">
    <location>
        <begin position="455"/>
        <end position="477"/>
    </location>
</feature>
<comment type="caution">
    <text evidence="4">The sequence shown here is derived from an EMBL/GenBank/DDBJ whole genome shotgun (WGS) entry which is preliminary data.</text>
</comment>
<evidence type="ECO:0000313" key="4">
    <source>
        <dbReference type="EMBL" id="CAF1378589.1"/>
    </source>
</evidence>
<dbReference type="Proteomes" id="UP000663855">
    <property type="component" value="Unassembled WGS sequence"/>
</dbReference>
<protein>
    <submittedName>
        <fullName evidence="4">Uncharacterized protein</fullName>
    </submittedName>
</protein>
<feature type="compositionally biased region" description="Polar residues" evidence="1">
    <location>
        <begin position="249"/>
        <end position="258"/>
    </location>
</feature>
<dbReference type="SMART" id="SM01271">
    <property type="entry name" value="LSM14"/>
    <property type="match status" value="1"/>
</dbReference>
<dbReference type="EMBL" id="CAJNOV010009773">
    <property type="protein sequence ID" value="CAF1378589.1"/>
    <property type="molecule type" value="Genomic_DNA"/>
</dbReference>
<feature type="domain" description="FDF" evidence="2">
    <location>
        <begin position="553"/>
        <end position="647"/>
    </location>
</feature>
<accession>A0A815J8D2</accession>
<dbReference type="InterPro" id="IPR019050">
    <property type="entry name" value="FDF_dom"/>
</dbReference>